<evidence type="ECO:0000313" key="1">
    <source>
        <dbReference type="EMBL" id="MED6257956.1"/>
    </source>
</evidence>
<gene>
    <name evidence="1" type="ORF">ATANTOWER_000980</name>
</gene>
<feature type="non-terminal residue" evidence="1">
    <location>
        <position position="120"/>
    </location>
</feature>
<proteinExistence type="predicted"/>
<sequence>MFIVSMGKTGPAHVFLNPLHGPVKVPTHVTACSISAGFFCDDIPVFVMRLLGHAPVAIVLGVTPASGVRVPHLPRLSCPRLRRFGFPPRTQRRRASLRHCRKDPDDVLRRFESPALTCVW</sequence>
<accession>A0ABU7C718</accession>
<protein>
    <submittedName>
        <fullName evidence="1">Uncharacterized protein</fullName>
    </submittedName>
</protein>
<name>A0ABU7C718_9TELE</name>
<keyword evidence="2" id="KW-1185">Reference proteome</keyword>
<comment type="caution">
    <text evidence="1">The sequence shown here is derived from an EMBL/GenBank/DDBJ whole genome shotgun (WGS) entry which is preliminary data.</text>
</comment>
<dbReference type="EMBL" id="JAHUTI010079775">
    <property type="protein sequence ID" value="MED6257956.1"/>
    <property type="molecule type" value="Genomic_DNA"/>
</dbReference>
<organism evidence="1 2">
    <name type="scientific">Ataeniobius toweri</name>
    <dbReference type="NCBI Taxonomy" id="208326"/>
    <lineage>
        <taxon>Eukaryota</taxon>
        <taxon>Metazoa</taxon>
        <taxon>Chordata</taxon>
        <taxon>Craniata</taxon>
        <taxon>Vertebrata</taxon>
        <taxon>Euteleostomi</taxon>
        <taxon>Actinopterygii</taxon>
        <taxon>Neopterygii</taxon>
        <taxon>Teleostei</taxon>
        <taxon>Neoteleostei</taxon>
        <taxon>Acanthomorphata</taxon>
        <taxon>Ovalentaria</taxon>
        <taxon>Atherinomorphae</taxon>
        <taxon>Cyprinodontiformes</taxon>
        <taxon>Goodeidae</taxon>
        <taxon>Ataeniobius</taxon>
    </lineage>
</organism>
<reference evidence="1 2" key="1">
    <citation type="submission" date="2021-07" db="EMBL/GenBank/DDBJ databases">
        <authorList>
            <person name="Palmer J.M."/>
        </authorList>
    </citation>
    <scope>NUCLEOTIDE SEQUENCE [LARGE SCALE GENOMIC DNA]</scope>
    <source>
        <strain evidence="1 2">AT_MEX2019</strain>
        <tissue evidence="1">Muscle</tissue>
    </source>
</reference>
<evidence type="ECO:0000313" key="2">
    <source>
        <dbReference type="Proteomes" id="UP001345963"/>
    </source>
</evidence>
<dbReference type="Proteomes" id="UP001345963">
    <property type="component" value="Unassembled WGS sequence"/>
</dbReference>